<keyword evidence="2" id="KW-0732">Signal</keyword>
<dbReference type="Gene3D" id="3.40.190.10">
    <property type="entry name" value="Periplasmic binding protein-like II"/>
    <property type="match status" value="1"/>
</dbReference>
<name>G8QWU4_SPHPG</name>
<gene>
    <name evidence="3" type="ordered locus">SpiGrapes_0537</name>
</gene>
<reference evidence="3 4" key="1">
    <citation type="submission" date="2011-11" db="EMBL/GenBank/DDBJ databases">
        <title>Complete sequence of Spirochaeta sp. grapes.</title>
        <authorList>
            <consortium name="US DOE Joint Genome Institute"/>
            <person name="Lucas S."/>
            <person name="Han J."/>
            <person name="Lapidus A."/>
            <person name="Cheng J.-F."/>
            <person name="Goodwin L."/>
            <person name="Pitluck S."/>
            <person name="Peters L."/>
            <person name="Ovchinnikova G."/>
            <person name="Munk A.C."/>
            <person name="Detter J.C."/>
            <person name="Han C."/>
            <person name="Tapia R."/>
            <person name="Land M."/>
            <person name="Hauser L."/>
            <person name="Kyrpides N."/>
            <person name="Ivanova N."/>
            <person name="Pagani I."/>
            <person name="Ritalahtilisa K."/>
            <person name="Loeffler F."/>
            <person name="Woyke T."/>
        </authorList>
    </citation>
    <scope>NUCLEOTIDE SEQUENCE [LARGE SCALE GENOMIC DNA]</scope>
    <source>
        <strain evidence="4">ATCC BAA-1885 / DSM 22778 / Grapes</strain>
    </source>
</reference>
<dbReference type="PIRSF" id="PIRSF017082">
    <property type="entry name" value="YflP"/>
    <property type="match status" value="1"/>
</dbReference>
<dbReference type="eggNOG" id="COG3181">
    <property type="taxonomic scope" value="Bacteria"/>
</dbReference>
<dbReference type="InterPro" id="IPR042100">
    <property type="entry name" value="Bug_dom1"/>
</dbReference>
<dbReference type="AlphaFoldDB" id="G8QWU4"/>
<dbReference type="OrthoDB" id="370559at2"/>
<comment type="similarity">
    <text evidence="1">Belongs to the UPF0065 (bug) family.</text>
</comment>
<organism evidence="3 4">
    <name type="scientific">Sphaerochaeta pleomorpha (strain ATCC BAA-1885 / DSM 22778 / Grapes)</name>
    <dbReference type="NCBI Taxonomy" id="158190"/>
    <lineage>
        <taxon>Bacteria</taxon>
        <taxon>Pseudomonadati</taxon>
        <taxon>Spirochaetota</taxon>
        <taxon>Spirochaetia</taxon>
        <taxon>Spirochaetales</taxon>
        <taxon>Sphaerochaetaceae</taxon>
        <taxon>Sphaerochaeta</taxon>
    </lineage>
</organism>
<dbReference type="SUPFAM" id="SSF53850">
    <property type="entry name" value="Periplasmic binding protein-like II"/>
    <property type="match status" value="1"/>
</dbReference>
<dbReference type="Gene3D" id="3.40.190.150">
    <property type="entry name" value="Bordetella uptake gene, domain 1"/>
    <property type="match status" value="1"/>
</dbReference>
<dbReference type="HOGENOM" id="CLU_045683_1_1_12"/>
<dbReference type="Pfam" id="PF03401">
    <property type="entry name" value="TctC"/>
    <property type="match status" value="1"/>
</dbReference>
<dbReference type="InterPro" id="IPR005064">
    <property type="entry name" value="BUG"/>
</dbReference>
<dbReference type="PANTHER" id="PTHR42928">
    <property type="entry name" value="TRICARBOXYLATE-BINDING PROTEIN"/>
    <property type="match status" value="1"/>
</dbReference>
<evidence type="ECO:0000313" key="3">
    <source>
        <dbReference type="EMBL" id="AEV28388.1"/>
    </source>
</evidence>
<dbReference type="Proteomes" id="UP000005632">
    <property type="component" value="Chromosome"/>
</dbReference>
<feature type="signal peptide" evidence="2">
    <location>
        <begin position="1"/>
        <end position="20"/>
    </location>
</feature>
<sequence>MRKILAMLLVTVLAMSFVLANGTTENTATAKWPKNVEIIVPAGAGGDTDFNARLLAQYLQEKIGSNFVISNVNGNGGATGTRQVKNAEPDGSSILFYHSAFVVNKASGAVDYGFDSYDFSCIAAMNRGNMIVSQSKYGFKNMADLKAYTQTHPNELKIAVQTGATSYAVAMQLIADGFKLNTVDAGSASARLAAILGGHVDVILAAYGSVKDYVKDGTLDVIGSDSPNDLEEAGVISNVNQGVKASLPFYYFFAFPKGTPANLVSDFTAAVGDIVNNNKEYQKKIYDAYYQKPTFIPGAEGLKKYAEVEEILKTVKF</sequence>
<dbReference type="RefSeq" id="WP_014269237.1">
    <property type="nucleotide sequence ID" value="NC_016633.1"/>
</dbReference>
<dbReference type="EMBL" id="CP003155">
    <property type="protein sequence ID" value="AEV28388.1"/>
    <property type="molecule type" value="Genomic_DNA"/>
</dbReference>
<protein>
    <recommendedName>
        <fullName evidence="5">Tripartite-type tricarboxylate transporter, receptor component TctC</fullName>
    </recommendedName>
</protein>
<accession>G8QWU4</accession>
<proteinExistence type="inferred from homology"/>
<evidence type="ECO:0000313" key="4">
    <source>
        <dbReference type="Proteomes" id="UP000005632"/>
    </source>
</evidence>
<evidence type="ECO:0008006" key="5">
    <source>
        <dbReference type="Google" id="ProtNLM"/>
    </source>
</evidence>
<feature type="chain" id="PRO_5003514352" description="Tripartite-type tricarboxylate transporter, receptor component TctC" evidence="2">
    <location>
        <begin position="21"/>
        <end position="317"/>
    </location>
</feature>
<evidence type="ECO:0000256" key="2">
    <source>
        <dbReference type="SAM" id="SignalP"/>
    </source>
</evidence>
<dbReference type="STRING" id="158190.SpiGrapes_0537"/>
<dbReference type="PANTHER" id="PTHR42928:SF5">
    <property type="entry name" value="BLR1237 PROTEIN"/>
    <property type="match status" value="1"/>
</dbReference>
<evidence type="ECO:0000256" key="1">
    <source>
        <dbReference type="ARBA" id="ARBA00006987"/>
    </source>
</evidence>
<keyword evidence="4" id="KW-1185">Reference proteome</keyword>
<dbReference type="KEGG" id="sgp:SpiGrapes_0537"/>